<accession>A0ACB7P4T4</accession>
<keyword evidence="2" id="KW-1185">Reference proteome</keyword>
<evidence type="ECO:0000313" key="2">
    <source>
        <dbReference type="Proteomes" id="UP000724584"/>
    </source>
</evidence>
<gene>
    <name evidence="1" type="ORF">F5144DRAFT_268944</name>
</gene>
<organism evidence="1 2">
    <name type="scientific">Chaetomium tenue</name>
    <dbReference type="NCBI Taxonomy" id="1854479"/>
    <lineage>
        <taxon>Eukaryota</taxon>
        <taxon>Fungi</taxon>
        <taxon>Dikarya</taxon>
        <taxon>Ascomycota</taxon>
        <taxon>Pezizomycotina</taxon>
        <taxon>Sordariomycetes</taxon>
        <taxon>Sordariomycetidae</taxon>
        <taxon>Sordariales</taxon>
        <taxon>Chaetomiaceae</taxon>
        <taxon>Chaetomium</taxon>
    </lineage>
</organism>
<sequence>MWQTVAEKYAEISEQYRVIRESMAMLRLSRSELALLTIRKAWHDVRMGWQGWENHPSKTIQFVVLAVAAFSALIVLDKVILRFTSIRRHGLPVLERPKGVHRWDYAALLKEGARRYPDSPYILAYSGYEYVVYPSSSFDEVKRLPASQASMIEWFTHVFFQGWRFLGYESSSLYKTIGVDLARAVPSQVQERQQHARRAFELAVGPCSEWKTLPLFQTSIDLIAITNATGLVGPKLGMDFRWLKAIQRFVIAIMGAIFASHAVPSIIRLVVSPIVFTPAWCFYYYMKWLLRPIIRNELRSHGSVVDNGDKTFIPAKADGSFPMTKWLLSRYKPDEATPGQVAHDLIVASFESTPSMAGTLYMILSELVIRPALIEELRAEVSHNMVDGRLPRTSLGELKKLDSVMRESSRVNPFGYLTLFRRLKQPVQLSVGPRLPAGSLICVDAYHIGISKALWRDPHTFDPMRFLKLRKQPGQEDMHQFTSLGADSPGWGDGLQACPGRAFAGNTLKIVLSHLLMNYDIKLPPGAQKPKRFSMPNGSLAPDMKAHVLFRKRRVKGD</sequence>
<dbReference type="Proteomes" id="UP000724584">
    <property type="component" value="Unassembled WGS sequence"/>
</dbReference>
<reference evidence="1 2" key="1">
    <citation type="journal article" date="2021" name="Nat. Commun.">
        <title>Genetic determinants of endophytism in the Arabidopsis root mycobiome.</title>
        <authorList>
            <person name="Mesny F."/>
            <person name="Miyauchi S."/>
            <person name="Thiergart T."/>
            <person name="Pickel B."/>
            <person name="Atanasova L."/>
            <person name="Karlsson M."/>
            <person name="Huettel B."/>
            <person name="Barry K.W."/>
            <person name="Haridas S."/>
            <person name="Chen C."/>
            <person name="Bauer D."/>
            <person name="Andreopoulos W."/>
            <person name="Pangilinan J."/>
            <person name="LaButti K."/>
            <person name="Riley R."/>
            <person name="Lipzen A."/>
            <person name="Clum A."/>
            <person name="Drula E."/>
            <person name="Henrissat B."/>
            <person name="Kohler A."/>
            <person name="Grigoriev I.V."/>
            <person name="Martin F.M."/>
            <person name="Hacquard S."/>
        </authorList>
    </citation>
    <scope>NUCLEOTIDE SEQUENCE [LARGE SCALE GENOMIC DNA]</scope>
    <source>
        <strain evidence="1 2">MPI-SDFR-AT-0079</strain>
    </source>
</reference>
<evidence type="ECO:0000313" key="1">
    <source>
        <dbReference type="EMBL" id="KAH6627320.1"/>
    </source>
</evidence>
<name>A0ACB7P4T4_9PEZI</name>
<protein>
    <submittedName>
        <fullName evidence="1">Cytochrome P450</fullName>
    </submittedName>
</protein>
<dbReference type="EMBL" id="JAGIZQ010000005">
    <property type="protein sequence ID" value="KAH6627320.1"/>
    <property type="molecule type" value="Genomic_DNA"/>
</dbReference>
<proteinExistence type="predicted"/>
<comment type="caution">
    <text evidence="1">The sequence shown here is derived from an EMBL/GenBank/DDBJ whole genome shotgun (WGS) entry which is preliminary data.</text>
</comment>